<feature type="transmembrane region" description="Helical" evidence="3">
    <location>
        <begin position="29"/>
        <end position="53"/>
    </location>
</feature>
<feature type="compositionally biased region" description="Pro residues" evidence="2">
    <location>
        <begin position="13"/>
        <end position="22"/>
    </location>
</feature>
<evidence type="ECO:0000256" key="1">
    <source>
        <dbReference type="SAM" id="Coils"/>
    </source>
</evidence>
<feature type="coiled-coil region" evidence="1">
    <location>
        <begin position="69"/>
        <end position="103"/>
    </location>
</feature>
<dbReference type="RefSeq" id="WP_123821656.1">
    <property type="nucleotide sequence ID" value="NZ_RKQG01000004.1"/>
</dbReference>
<evidence type="ECO:0000313" key="5">
    <source>
        <dbReference type="Proteomes" id="UP000266906"/>
    </source>
</evidence>
<protein>
    <submittedName>
        <fullName evidence="4">Uncharacterized protein</fullName>
    </submittedName>
</protein>
<feature type="region of interest" description="Disordered" evidence="2">
    <location>
        <begin position="1"/>
        <end position="22"/>
    </location>
</feature>
<reference evidence="4 5" key="1">
    <citation type="submission" date="2018-11" db="EMBL/GenBank/DDBJ databases">
        <title>Sequencing the genomes of 1000 actinobacteria strains.</title>
        <authorList>
            <person name="Klenk H.-P."/>
        </authorList>
    </citation>
    <scope>NUCLEOTIDE SEQUENCE [LARGE SCALE GENOMIC DNA]</scope>
    <source>
        <strain evidence="4 5">DSM 44781</strain>
    </source>
</reference>
<evidence type="ECO:0000313" key="4">
    <source>
        <dbReference type="EMBL" id="RPE27305.1"/>
    </source>
</evidence>
<evidence type="ECO:0000256" key="2">
    <source>
        <dbReference type="SAM" id="MobiDB-lite"/>
    </source>
</evidence>
<evidence type="ECO:0000256" key="3">
    <source>
        <dbReference type="SAM" id="Phobius"/>
    </source>
</evidence>
<keyword evidence="3" id="KW-0812">Transmembrane</keyword>
<accession>A0A3N4R8K9</accession>
<dbReference type="AlphaFoldDB" id="A0A3N4R8K9"/>
<keyword evidence="3" id="KW-0472">Membrane</keyword>
<sequence length="299" mass="32492">MPPLFLPVLDPSASPPAAPAPDAPKWTDIWSALGTVGATLFALAAIAVTVVLAQQDRKKAAQQRHDDGVEAARLRREDLQRAADQRTEDLARAAQERAEADQRLLGERAAADQRLAQERADWDRRQVRDWQAVAATGLLHRIAEIQPYIEDVALINFVRIKGGNRAEHVHLAIQRLQQGAYTDALALGSEAGTQLYRSLVSLVVSAPDVLQALGRENPSLHKGNASVAIGAHLRAYCRYVRLRLCQLIETGVIPPDTSGVPSLRLAATGAGAWTPVDQPPGWQEDTNTDPDDPQFTARS</sequence>
<name>A0A3N4R8K9_9ACTN</name>
<feature type="region of interest" description="Disordered" evidence="2">
    <location>
        <begin position="272"/>
        <end position="299"/>
    </location>
</feature>
<keyword evidence="1" id="KW-0175">Coiled coil</keyword>
<keyword evidence="3" id="KW-1133">Transmembrane helix</keyword>
<organism evidence="4 5">
    <name type="scientific">Kitasatospora cineracea</name>
    <dbReference type="NCBI Taxonomy" id="88074"/>
    <lineage>
        <taxon>Bacteria</taxon>
        <taxon>Bacillati</taxon>
        <taxon>Actinomycetota</taxon>
        <taxon>Actinomycetes</taxon>
        <taxon>Kitasatosporales</taxon>
        <taxon>Streptomycetaceae</taxon>
        <taxon>Kitasatospora</taxon>
    </lineage>
</organism>
<dbReference type="EMBL" id="RKQG01000004">
    <property type="protein sequence ID" value="RPE27305.1"/>
    <property type="molecule type" value="Genomic_DNA"/>
</dbReference>
<dbReference type="Proteomes" id="UP000266906">
    <property type="component" value="Unassembled WGS sequence"/>
</dbReference>
<proteinExistence type="predicted"/>
<keyword evidence="5" id="KW-1185">Reference proteome</keyword>
<gene>
    <name evidence="4" type="ORF">EDD38_7450</name>
</gene>
<comment type="caution">
    <text evidence="4">The sequence shown here is derived from an EMBL/GenBank/DDBJ whole genome shotgun (WGS) entry which is preliminary data.</text>
</comment>